<feature type="domain" description="Methyltransferase FkbM" evidence="1">
    <location>
        <begin position="55"/>
        <end position="193"/>
    </location>
</feature>
<dbReference type="InterPro" id="IPR029063">
    <property type="entry name" value="SAM-dependent_MTases_sf"/>
</dbReference>
<sequence>MKPKIVSISKRNAHFNVLFHPKNSWIWNDIHRNNWEEYTFDIFDRFLSSDHTYLDIGAWIGPTVLYAAQIAKHVYAVEPDPVAFGELTTNFSLNSAISSRITLINSALSTKTGMTHLYSRHSFGDSVSSLIPTISDQSCIVECITIADLIRKYSIKDLNFVKIDIEGGEYLLIPHLREFLETEKPTLYLSLHPLFLKQNISRKCRDKTEIRNYFNKITKNMIDSLHMYKYKYDNYGNIIEDEVLLGREQNGEFIFTNERW</sequence>
<evidence type="ECO:0000259" key="1">
    <source>
        <dbReference type="Pfam" id="PF05050"/>
    </source>
</evidence>
<dbReference type="InterPro" id="IPR052514">
    <property type="entry name" value="SAM-dependent_MTase"/>
</dbReference>
<dbReference type="EMBL" id="FNNQ01000003">
    <property type="protein sequence ID" value="SDW43423.1"/>
    <property type="molecule type" value="Genomic_DNA"/>
</dbReference>
<reference evidence="2 3" key="1">
    <citation type="submission" date="2016-10" db="EMBL/GenBank/DDBJ databases">
        <authorList>
            <person name="de Groot N.N."/>
        </authorList>
    </citation>
    <scope>NUCLEOTIDE SEQUENCE [LARGE SCALE GENOMIC DNA]</scope>
    <source>
        <strain evidence="2 3">DSM 45610</strain>
    </source>
</reference>
<dbReference type="AlphaFoldDB" id="A0A1H2THI5"/>
<organism evidence="2 3">
    <name type="scientific">Marininema mesophilum</name>
    <dbReference type="NCBI Taxonomy" id="1048340"/>
    <lineage>
        <taxon>Bacteria</taxon>
        <taxon>Bacillati</taxon>
        <taxon>Bacillota</taxon>
        <taxon>Bacilli</taxon>
        <taxon>Bacillales</taxon>
        <taxon>Thermoactinomycetaceae</taxon>
        <taxon>Marininema</taxon>
    </lineage>
</organism>
<dbReference type="InterPro" id="IPR006342">
    <property type="entry name" value="FkbM_mtfrase"/>
</dbReference>
<dbReference type="NCBIfam" id="TIGR01444">
    <property type="entry name" value="fkbM_fam"/>
    <property type="match status" value="1"/>
</dbReference>
<dbReference type="GO" id="GO:0008168">
    <property type="term" value="F:methyltransferase activity"/>
    <property type="evidence" value="ECO:0007669"/>
    <property type="project" value="UniProtKB-KW"/>
</dbReference>
<dbReference type="RefSeq" id="WP_091736680.1">
    <property type="nucleotide sequence ID" value="NZ_FNNQ01000003.1"/>
</dbReference>
<dbReference type="SUPFAM" id="SSF53335">
    <property type="entry name" value="S-adenosyl-L-methionine-dependent methyltransferases"/>
    <property type="match status" value="1"/>
</dbReference>
<dbReference type="PANTHER" id="PTHR34203">
    <property type="entry name" value="METHYLTRANSFERASE, FKBM FAMILY PROTEIN"/>
    <property type="match status" value="1"/>
</dbReference>
<gene>
    <name evidence="2" type="ORF">SAMN05444487_103140</name>
</gene>
<protein>
    <submittedName>
        <fullName evidence="2">Methyltransferase, FkbM family</fullName>
    </submittedName>
</protein>
<dbReference type="Gene3D" id="3.40.50.150">
    <property type="entry name" value="Vaccinia Virus protein VP39"/>
    <property type="match status" value="1"/>
</dbReference>
<proteinExistence type="predicted"/>
<name>A0A1H2THI5_9BACL</name>
<keyword evidence="3" id="KW-1185">Reference proteome</keyword>
<dbReference type="Pfam" id="PF05050">
    <property type="entry name" value="Methyltransf_21"/>
    <property type="match status" value="1"/>
</dbReference>
<evidence type="ECO:0000313" key="2">
    <source>
        <dbReference type="EMBL" id="SDW43423.1"/>
    </source>
</evidence>
<keyword evidence="2" id="KW-0489">Methyltransferase</keyword>
<keyword evidence="2" id="KW-0808">Transferase</keyword>
<evidence type="ECO:0000313" key="3">
    <source>
        <dbReference type="Proteomes" id="UP000198534"/>
    </source>
</evidence>
<dbReference type="PANTHER" id="PTHR34203:SF15">
    <property type="entry name" value="SLL1173 PROTEIN"/>
    <property type="match status" value="1"/>
</dbReference>
<dbReference type="Proteomes" id="UP000198534">
    <property type="component" value="Unassembled WGS sequence"/>
</dbReference>
<accession>A0A1H2THI5</accession>
<dbReference type="STRING" id="1048340.SAMN05444487_103140"/>
<dbReference type="OrthoDB" id="5329963at2"/>
<dbReference type="GO" id="GO:0032259">
    <property type="term" value="P:methylation"/>
    <property type="evidence" value="ECO:0007669"/>
    <property type="project" value="UniProtKB-KW"/>
</dbReference>